<proteinExistence type="predicted"/>
<feature type="transmembrane region" description="Helical" evidence="1">
    <location>
        <begin position="72"/>
        <end position="92"/>
    </location>
</feature>
<keyword evidence="1" id="KW-0812">Transmembrane</keyword>
<dbReference type="WBParaSite" id="Hba_15303">
    <property type="protein sequence ID" value="Hba_15303"/>
    <property type="gene ID" value="Hba_15303"/>
</dbReference>
<evidence type="ECO:0000313" key="2">
    <source>
        <dbReference type="Proteomes" id="UP000095283"/>
    </source>
</evidence>
<dbReference type="AlphaFoldDB" id="A0A1I7XCD4"/>
<evidence type="ECO:0000313" key="3">
    <source>
        <dbReference type="WBParaSite" id="Hba_15303"/>
    </source>
</evidence>
<sequence>MNTSLLKLISCIVHFSLVWTSYGFLVGNGWSNICCSSNCYEVLVLGTSKCGAYEGFPVDWAVQWTKNHITSVWVVALLYVFVTLSASGRVIIKHKLLPHWYWMNGIFQSCLLIAFLPEVLMILSNGWKESVCRTGSLYSGQIFVSNMILALLKCLQLQVRYFICFELYVILESDYEINISDAQIFQFIICLAVCLTAQNVLEKSGRCDIDADRLYLDKIFRETHKYAWTVLRSERCIKSRQSSRRSEDLRPTQKIYTGWSPTGITPTDPNITN</sequence>
<keyword evidence="1" id="KW-0472">Membrane</keyword>
<feature type="transmembrane region" description="Helical" evidence="1">
    <location>
        <begin position="101"/>
        <end position="123"/>
    </location>
</feature>
<name>A0A1I7XCD4_HETBA</name>
<evidence type="ECO:0000256" key="1">
    <source>
        <dbReference type="SAM" id="Phobius"/>
    </source>
</evidence>
<organism evidence="2 3">
    <name type="scientific">Heterorhabditis bacteriophora</name>
    <name type="common">Entomopathogenic nematode worm</name>
    <dbReference type="NCBI Taxonomy" id="37862"/>
    <lineage>
        <taxon>Eukaryota</taxon>
        <taxon>Metazoa</taxon>
        <taxon>Ecdysozoa</taxon>
        <taxon>Nematoda</taxon>
        <taxon>Chromadorea</taxon>
        <taxon>Rhabditida</taxon>
        <taxon>Rhabditina</taxon>
        <taxon>Rhabditomorpha</taxon>
        <taxon>Strongyloidea</taxon>
        <taxon>Heterorhabditidae</taxon>
        <taxon>Heterorhabditis</taxon>
    </lineage>
</organism>
<reference evidence="3" key="1">
    <citation type="submission" date="2016-11" db="UniProtKB">
        <authorList>
            <consortium name="WormBaseParasite"/>
        </authorList>
    </citation>
    <scope>IDENTIFICATION</scope>
</reference>
<protein>
    <submittedName>
        <fullName evidence="3">G_PROTEIN_RECEP_F2_4 domain-containing protein</fullName>
    </submittedName>
</protein>
<keyword evidence="1" id="KW-1133">Transmembrane helix</keyword>
<feature type="transmembrane region" description="Helical" evidence="1">
    <location>
        <begin position="135"/>
        <end position="152"/>
    </location>
</feature>
<feature type="transmembrane region" description="Helical" evidence="1">
    <location>
        <begin position="5"/>
        <end position="22"/>
    </location>
</feature>
<keyword evidence="2" id="KW-1185">Reference proteome</keyword>
<accession>A0A1I7XCD4</accession>
<dbReference type="Proteomes" id="UP000095283">
    <property type="component" value="Unplaced"/>
</dbReference>